<feature type="region of interest" description="Disordered" evidence="1">
    <location>
        <begin position="674"/>
        <end position="703"/>
    </location>
</feature>
<evidence type="ECO:0000256" key="2">
    <source>
        <dbReference type="SAM" id="SignalP"/>
    </source>
</evidence>
<proteinExistence type="predicted"/>
<feature type="chain" id="PRO_5030924799" evidence="2">
    <location>
        <begin position="21"/>
        <end position="703"/>
    </location>
</feature>
<reference evidence="3" key="1">
    <citation type="submission" date="2021-01" db="EMBL/GenBank/DDBJ databases">
        <authorList>
            <person name="Corre E."/>
            <person name="Pelletier E."/>
            <person name="Niang G."/>
            <person name="Scheremetjew M."/>
            <person name="Finn R."/>
            <person name="Kale V."/>
            <person name="Holt S."/>
            <person name="Cochrane G."/>
            <person name="Meng A."/>
            <person name="Brown T."/>
            <person name="Cohen L."/>
        </authorList>
    </citation>
    <scope>NUCLEOTIDE SEQUENCE</scope>
    <source>
        <strain evidence="3">SL-175</strain>
    </source>
</reference>
<keyword evidence="2" id="KW-0732">Signal</keyword>
<accession>A0A7S0SVM2</accession>
<dbReference type="EMBL" id="HBFC01029108">
    <property type="protein sequence ID" value="CAD8716610.1"/>
    <property type="molecule type" value="Transcribed_RNA"/>
</dbReference>
<dbReference type="AlphaFoldDB" id="A0A7S0SVM2"/>
<feature type="region of interest" description="Disordered" evidence="1">
    <location>
        <begin position="501"/>
        <end position="549"/>
    </location>
</feature>
<evidence type="ECO:0000313" key="3">
    <source>
        <dbReference type="EMBL" id="CAD8716610.1"/>
    </source>
</evidence>
<sequence length="703" mass="78693">MRVLLALVVFVALGAVPTQSRCPNHYSIDVDASLTMQQVTLPAMHRGANKTLVELGAGHDPHVWLEGAEIANMPLEMLAELSWLPEDYSGAGQWFHRCRPTCVFRAERRDIQCDARHWVCGDGRINHNKVIARKHMYRRADGMAQYQVPAGPAWQQLKAVMEAAHGTGGGLHPSCPEDGIFHHFWRDPPRHASGASTVLLAQLVPKPYPRDCPVLQLVLWASLPQPLQGQVLAYLAGTRGVRVLEVRQVRWPRGQWNWAQCHAFYYAARFHTQAMAHVMIPEMLPEVASRKGSGPFTVVAVAVNCSLAAFKQKAREYVKRDLRTGEKLPKHQMYELHEERDGFKALKEHLRRKFLLDLPAADAGHKPEYALHMSINAHEARHDWHAMFGDQNGGERDRDRYHQRLLEARDNGTTWDGIVRPASTAATCANRNYAFTIPGGRPLARGERTYIPIHESPGEISEVEGGQRFVPLPRSNRVDNKAGKHTLDGYKQEIMARQRAFEEDEAVPVERGRKSGKGGEFSSTNGDVGSRHRPDWTEDEDEAPGGMAVSLSREQAAAILKAKKARETRNEGSKKFIRYKVVQSSRAAKLGSNELEMKPMTAREVAAMKSDLKTGVRKMQGGVATRVVKGAKGRTHPLAGPQNDKEALEMFPTEKEKSLHRKRLQRLRGSNLGWIVPRSDASPSERGGDGRMKGRMRGRKGHH</sequence>
<feature type="signal peptide" evidence="2">
    <location>
        <begin position="1"/>
        <end position="20"/>
    </location>
</feature>
<protein>
    <submittedName>
        <fullName evidence="3">Uncharacterized protein</fullName>
    </submittedName>
</protein>
<name>A0A7S0SVM2_9CHLO</name>
<evidence type="ECO:0000256" key="1">
    <source>
        <dbReference type="SAM" id="MobiDB-lite"/>
    </source>
</evidence>
<gene>
    <name evidence="3" type="ORF">MANT1106_LOCUS17366</name>
</gene>
<feature type="compositionally biased region" description="Basic residues" evidence="1">
    <location>
        <begin position="693"/>
        <end position="703"/>
    </location>
</feature>
<organism evidence="3">
    <name type="scientific">Mantoniella antarctica</name>
    <dbReference type="NCBI Taxonomy" id="81844"/>
    <lineage>
        <taxon>Eukaryota</taxon>
        <taxon>Viridiplantae</taxon>
        <taxon>Chlorophyta</taxon>
        <taxon>Mamiellophyceae</taxon>
        <taxon>Mamiellales</taxon>
        <taxon>Mamiellaceae</taxon>
        <taxon>Mantoniella</taxon>
    </lineage>
</organism>